<evidence type="ECO:0000313" key="2">
    <source>
        <dbReference type="EMBL" id="BBG24658.1"/>
    </source>
</evidence>
<sequence>MSWFQKRGLKQVILNVLKDHEMTGSQIIDEVERLTLGMWRPSPGSIYPALDQLEQDGLLKISRVEGWKKYYELTKKGREELGKSEGGGVNDVVSQLEFVIRYLIENSDKIDPKQKIKINQLIDELRNSLS</sequence>
<dbReference type="CDD" id="cd00090">
    <property type="entry name" value="HTH_ARSR"/>
    <property type="match status" value="1"/>
</dbReference>
<dbReference type="AlphaFoldDB" id="A0A510DXH3"/>
<dbReference type="InterPro" id="IPR036390">
    <property type="entry name" value="WH_DNA-bd_sf"/>
</dbReference>
<reference evidence="2 4" key="2">
    <citation type="journal article" date="2020" name="Int. J. Syst. Evol. Microbiol.">
        <title>Sulfuracidifex tepidarius gen. nov., sp. nov. and transfer of Sulfolobus metallicus Huber and Stetter 1992 to the genus Sulfuracidifex as Sulfuracidifex metallicus comb. nov.</title>
        <authorList>
            <person name="Itoh T."/>
            <person name="Miura T."/>
            <person name="Sakai H.D."/>
            <person name="Kato S."/>
            <person name="Ohkuma M."/>
            <person name="Takashina T."/>
        </authorList>
    </citation>
    <scope>NUCLEOTIDE SEQUENCE [LARGE SCALE GENOMIC DNA]</scope>
    <source>
        <strain evidence="2 4">IC-006</strain>
        <strain evidence="3">IC-007</strain>
    </source>
</reference>
<feature type="domain" description="Transcription regulator PadR N-terminal" evidence="1">
    <location>
        <begin position="13"/>
        <end position="82"/>
    </location>
</feature>
<dbReference type="GeneID" id="41718333"/>
<dbReference type="EMBL" id="AP018930">
    <property type="protein sequence ID" value="BBG27446.1"/>
    <property type="molecule type" value="Genomic_DNA"/>
</dbReference>
<accession>A0A510E4P0</accession>
<evidence type="ECO:0000313" key="5">
    <source>
        <dbReference type="Proteomes" id="UP000325030"/>
    </source>
</evidence>
<dbReference type="PANTHER" id="PTHR43252:SF5">
    <property type="entry name" value="TRANSCRIPTIONAL REGULATOR, PADR-LIKE FAMILY"/>
    <property type="match status" value="1"/>
</dbReference>
<dbReference type="InterPro" id="IPR011991">
    <property type="entry name" value="ArsR-like_HTH"/>
</dbReference>
<keyword evidence="4" id="KW-1185">Reference proteome</keyword>
<dbReference type="PANTHER" id="PTHR43252">
    <property type="entry name" value="TRANSCRIPTIONAL REGULATOR YQJI"/>
    <property type="match status" value="1"/>
</dbReference>
<dbReference type="Gene3D" id="1.10.10.10">
    <property type="entry name" value="Winged helix-like DNA-binding domain superfamily/Winged helix DNA-binding domain"/>
    <property type="match status" value="1"/>
</dbReference>
<accession>A0A510DXH3</accession>
<evidence type="ECO:0000313" key="4">
    <source>
        <dbReference type="Proteomes" id="UP000322983"/>
    </source>
</evidence>
<protein>
    <recommendedName>
        <fullName evidence="1">Transcription regulator PadR N-terminal domain-containing protein</fullName>
    </recommendedName>
</protein>
<dbReference type="InterPro" id="IPR036388">
    <property type="entry name" value="WH-like_DNA-bd_sf"/>
</dbReference>
<dbReference type="SUPFAM" id="SSF46785">
    <property type="entry name" value="Winged helix' DNA-binding domain"/>
    <property type="match status" value="1"/>
</dbReference>
<dbReference type="Proteomes" id="UP000325030">
    <property type="component" value="Chromosome"/>
</dbReference>
<organism evidence="2 4">
    <name type="scientific">Sulfuracidifex tepidarius</name>
    <dbReference type="NCBI Taxonomy" id="1294262"/>
    <lineage>
        <taxon>Archaea</taxon>
        <taxon>Thermoproteota</taxon>
        <taxon>Thermoprotei</taxon>
        <taxon>Sulfolobales</taxon>
        <taxon>Sulfolobaceae</taxon>
        <taxon>Sulfuracidifex</taxon>
    </lineage>
</organism>
<dbReference type="Pfam" id="PF03551">
    <property type="entry name" value="PadR"/>
    <property type="match status" value="1"/>
</dbReference>
<proteinExistence type="predicted"/>
<name>A0A510DXH3_9CREN</name>
<evidence type="ECO:0000259" key="1">
    <source>
        <dbReference type="Pfam" id="PF03551"/>
    </source>
</evidence>
<gene>
    <name evidence="2" type="ORF">IC006_1991</name>
    <name evidence="3" type="ORF">IC007_1999</name>
</gene>
<dbReference type="KEGG" id="step:IC006_1991"/>
<reference evidence="5" key="1">
    <citation type="submission" date="2018-09" db="EMBL/GenBank/DDBJ databases">
        <title>Complete Genome Sequencing of Sulfolobus sp. JCM 16834.</title>
        <authorList>
            <person name="Kato S."/>
            <person name="Itoh T."/>
            <person name="Ohkuma M."/>
        </authorList>
    </citation>
    <scope>NUCLEOTIDE SEQUENCE [LARGE SCALE GENOMIC DNA]</scope>
    <source>
        <strain evidence="5">IC-007</strain>
    </source>
</reference>
<evidence type="ECO:0000313" key="3">
    <source>
        <dbReference type="EMBL" id="BBG27446.1"/>
    </source>
</evidence>
<dbReference type="STRING" id="1294262.GCA_001316085_03107"/>
<dbReference type="InterPro" id="IPR005149">
    <property type="entry name" value="Tscrpt_reg_PadR_N"/>
</dbReference>
<dbReference type="EMBL" id="AP018929">
    <property type="protein sequence ID" value="BBG24658.1"/>
    <property type="molecule type" value="Genomic_DNA"/>
</dbReference>
<dbReference type="RefSeq" id="WP_054846902.1">
    <property type="nucleotide sequence ID" value="NZ_AP018929.1"/>
</dbReference>
<dbReference type="Proteomes" id="UP000322983">
    <property type="component" value="Chromosome"/>
</dbReference>
<dbReference type="OrthoDB" id="56053at2157"/>